<dbReference type="RefSeq" id="WP_310022302.1">
    <property type="nucleotide sequence ID" value="NZ_JAVDUM010000014.1"/>
</dbReference>
<sequence length="187" mass="19989">MSPRTLGPLSPPSWHRPWFRYLAPVEGAEAGPAAPADPADPPAQGDTVDPPADPTDWKSESRKWEQRAKENREKAEKFDQVEASKLSEIEREQKRAVAAETLAASNAAELLQLTFANEHGITKDERALLTATTEEALQAQVNAVLKLRAPSTASAKDAGITGGGKPPAPKPTSMEAAFAAHYAAESN</sequence>
<evidence type="ECO:0008006" key="4">
    <source>
        <dbReference type="Google" id="ProtNLM"/>
    </source>
</evidence>
<evidence type="ECO:0000313" key="2">
    <source>
        <dbReference type="EMBL" id="MDR6868458.1"/>
    </source>
</evidence>
<dbReference type="EMBL" id="JAVDUM010000014">
    <property type="protein sequence ID" value="MDR6868458.1"/>
    <property type="molecule type" value="Genomic_DNA"/>
</dbReference>
<organism evidence="2 3">
    <name type="scientific">Microbacterium resistens</name>
    <dbReference type="NCBI Taxonomy" id="156977"/>
    <lineage>
        <taxon>Bacteria</taxon>
        <taxon>Bacillati</taxon>
        <taxon>Actinomycetota</taxon>
        <taxon>Actinomycetes</taxon>
        <taxon>Micrococcales</taxon>
        <taxon>Microbacteriaceae</taxon>
        <taxon>Microbacterium</taxon>
    </lineage>
</organism>
<keyword evidence="3" id="KW-1185">Reference proteome</keyword>
<gene>
    <name evidence="2" type="ORF">J2Y69_003074</name>
</gene>
<dbReference type="Proteomes" id="UP001259347">
    <property type="component" value="Unassembled WGS sequence"/>
</dbReference>
<evidence type="ECO:0000313" key="3">
    <source>
        <dbReference type="Proteomes" id="UP001259347"/>
    </source>
</evidence>
<feature type="compositionally biased region" description="Basic and acidic residues" evidence="1">
    <location>
        <begin position="55"/>
        <end position="95"/>
    </location>
</feature>
<feature type="region of interest" description="Disordered" evidence="1">
    <location>
        <begin position="29"/>
        <end position="95"/>
    </location>
</feature>
<comment type="caution">
    <text evidence="2">The sequence shown here is derived from an EMBL/GenBank/DDBJ whole genome shotgun (WGS) entry which is preliminary data.</text>
</comment>
<reference evidence="2 3" key="1">
    <citation type="submission" date="2023-07" db="EMBL/GenBank/DDBJ databases">
        <title>Sorghum-associated microbial communities from plants grown in Nebraska, USA.</title>
        <authorList>
            <person name="Schachtman D."/>
        </authorList>
    </citation>
    <scope>NUCLEOTIDE SEQUENCE [LARGE SCALE GENOMIC DNA]</scope>
    <source>
        <strain evidence="2 3">2980</strain>
    </source>
</reference>
<protein>
    <recommendedName>
        <fullName evidence="4">DUF4355 domain-containing protein</fullName>
    </recommendedName>
</protein>
<proteinExistence type="predicted"/>
<feature type="region of interest" description="Disordered" evidence="1">
    <location>
        <begin position="150"/>
        <end position="173"/>
    </location>
</feature>
<name>A0ABU1SGQ7_9MICO</name>
<accession>A0ABU1SGQ7</accession>
<evidence type="ECO:0000256" key="1">
    <source>
        <dbReference type="SAM" id="MobiDB-lite"/>
    </source>
</evidence>